<dbReference type="PANTHER" id="PTHR37754:SF4">
    <property type="entry name" value="EF-HAND DOMAIN-CONTAINING PROTEIN"/>
    <property type="match status" value="1"/>
</dbReference>
<keyword evidence="4" id="KW-1185">Reference proteome</keyword>
<dbReference type="Gene3D" id="1.10.238.10">
    <property type="entry name" value="EF-hand"/>
    <property type="match status" value="1"/>
</dbReference>
<evidence type="ECO:0000256" key="1">
    <source>
        <dbReference type="ARBA" id="ARBA00022837"/>
    </source>
</evidence>
<dbReference type="InterPro" id="IPR018247">
    <property type="entry name" value="EF_Hand_1_Ca_BS"/>
</dbReference>
<proteinExistence type="predicted"/>
<dbReference type="InterPro" id="IPR011992">
    <property type="entry name" value="EF-hand-dom_pair"/>
</dbReference>
<dbReference type="PROSITE" id="PS00018">
    <property type="entry name" value="EF_HAND_1"/>
    <property type="match status" value="1"/>
</dbReference>
<dbReference type="InterPro" id="IPR002048">
    <property type="entry name" value="EF_hand_dom"/>
</dbReference>
<evidence type="ECO:0000259" key="2">
    <source>
        <dbReference type="PROSITE" id="PS50222"/>
    </source>
</evidence>
<dbReference type="Proteomes" id="UP001642487">
    <property type="component" value="Chromosome 3"/>
</dbReference>
<feature type="domain" description="EF-hand" evidence="2">
    <location>
        <begin position="70"/>
        <end position="105"/>
    </location>
</feature>
<dbReference type="SUPFAM" id="SSF47473">
    <property type="entry name" value="EF-hand"/>
    <property type="match status" value="1"/>
</dbReference>
<organism evidence="3 4">
    <name type="scientific">Citrullus colocynthis</name>
    <name type="common">colocynth</name>
    <dbReference type="NCBI Taxonomy" id="252529"/>
    <lineage>
        <taxon>Eukaryota</taxon>
        <taxon>Viridiplantae</taxon>
        <taxon>Streptophyta</taxon>
        <taxon>Embryophyta</taxon>
        <taxon>Tracheophyta</taxon>
        <taxon>Spermatophyta</taxon>
        <taxon>Magnoliopsida</taxon>
        <taxon>eudicotyledons</taxon>
        <taxon>Gunneridae</taxon>
        <taxon>Pentapetalae</taxon>
        <taxon>rosids</taxon>
        <taxon>fabids</taxon>
        <taxon>Cucurbitales</taxon>
        <taxon>Cucurbitaceae</taxon>
        <taxon>Benincaseae</taxon>
        <taxon>Citrullus</taxon>
    </lineage>
</organism>
<gene>
    <name evidence="3" type="ORF">CITCOLO1_LOCUS10934</name>
</gene>
<keyword evidence="1" id="KW-0106">Calcium</keyword>
<dbReference type="PROSITE" id="PS50222">
    <property type="entry name" value="EF_HAND_2"/>
    <property type="match status" value="1"/>
</dbReference>
<dbReference type="EMBL" id="OZ021737">
    <property type="protein sequence ID" value="CAK9318956.1"/>
    <property type="molecule type" value="Genomic_DNA"/>
</dbReference>
<evidence type="ECO:0000313" key="4">
    <source>
        <dbReference type="Proteomes" id="UP001642487"/>
    </source>
</evidence>
<evidence type="ECO:0000313" key="3">
    <source>
        <dbReference type="EMBL" id="CAK9318956.1"/>
    </source>
</evidence>
<name>A0ABP0YHA3_9ROSI</name>
<dbReference type="PANTHER" id="PTHR37754">
    <property type="entry name" value="CALCIUM ION-BINDING PROTEIN"/>
    <property type="match status" value="1"/>
</dbReference>
<accession>A0ABP0YHA3</accession>
<protein>
    <recommendedName>
        <fullName evidence="2">EF-hand domain-containing protein</fullName>
    </recommendedName>
</protein>
<sequence>MGQALWTFAGKEWRVKQLRKITDRIFDQFQNQLHGDKLPAKDLYAATLLVYNEINKLCLGGYHDPPTEKRVEERVEKLIEASDINNDQYIDRDEFVTFILSFTAETFKLVRQRFSILTLVVAPIVAAVTKKRAEGVPGVGKFVQKLPVSAYAVLVTLAALLFQNAKQQLLK</sequence>
<reference evidence="3 4" key="1">
    <citation type="submission" date="2024-03" db="EMBL/GenBank/DDBJ databases">
        <authorList>
            <person name="Gkanogiannis A."/>
            <person name="Becerra Lopez-Lavalle L."/>
        </authorList>
    </citation>
    <scope>NUCLEOTIDE SEQUENCE [LARGE SCALE GENOMIC DNA]</scope>
</reference>